<dbReference type="RefSeq" id="WP_045749991.1">
    <property type="nucleotide sequence ID" value="NZ_UFRU01000001.1"/>
</dbReference>
<dbReference type="NCBIfam" id="TIGR02304">
    <property type="entry name" value="aden_form_hyp"/>
    <property type="match status" value="1"/>
</dbReference>
<sequence length="413" mass="48353">MTNKLTILKYYLKAKLFSKKATQKDYDKQIAYVKKHIPYYKNMDAIPIMDKKTMMEHFDQLNALGIVKSDAMHLALESEKTRDFSQRLKGVTVGLSSGTSGHRGIFLVSDQEQAMWVGNILAKALPKGKIKGHKVAFFMRADSKLYQAIQSKSISFEFFDMYKPIQDNLDKLVSFQPTILVAPPSMLMKIAKTVPDKLSPKRVISIAEVLEYEDSNYIKDKLKQDVIHQIYQCTEGFLGITCDKGTIHINEDFIYLEKEMIDEHRFYPIITDLKRRTQPMIRYRLNDILVMKSSPCSCGSKFIGLEKIEGRQDDIFIFKQNHQEIEVFPDFIRRCMLFINEEIEYRVFQHQNHDITIYISKITDEIKESITKEFRQLANDLGFEIPAFKFLPYEYDFSRKLKRIERERAYAKS</sequence>
<organism evidence="1 2">
    <name type="scientific">Acholeplasma oculi</name>
    <dbReference type="NCBI Taxonomy" id="35623"/>
    <lineage>
        <taxon>Bacteria</taxon>
        <taxon>Bacillati</taxon>
        <taxon>Mycoplasmatota</taxon>
        <taxon>Mollicutes</taxon>
        <taxon>Acholeplasmatales</taxon>
        <taxon>Acholeplasmataceae</taxon>
        <taxon>Acholeplasma</taxon>
    </lineage>
</organism>
<dbReference type="AlphaFoldDB" id="A0A061AAP7"/>
<proteinExistence type="predicted"/>
<evidence type="ECO:0000313" key="2">
    <source>
        <dbReference type="Proteomes" id="UP000032434"/>
    </source>
</evidence>
<keyword evidence="2" id="KW-1185">Reference proteome</keyword>
<gene>
    <name evidence="1" type="ORF">Aocu_03960</name>
</gene>
<dbReference type="PANTHER" id="PTHR36932">
    <property type="entry name" value="CAPSULAR POLYSACCHARIDE BIOSYNTHESIS PROTEIN"/>
    <property type="match status" value="1"/>
</dbReference>
<dbReference type="InterPro" id="IPR042099">
    <property type="entry name" value="ANL_N_sf"/>
</dbReference>
<protein>
    <submittedName>
        <fullName evidence="1">Putative adenylate-forming enzyme</fullName>
    </submittedName>
</protein>
<dbReference type="PATRIC" id="fig|35623.3.peg.396"/>
<evidence type="ECO:0000313" key="1">
    <source>
        <dbReference type="EMBL" id="CDR30469.1"/>
    </source>
</evidence>
<dbReference type="InterPro" id="IPR012685">
    <property type="entry name" value="CHP02304_F390_synth-rel"/>
</dbReference>
<dbReference type="InParanoid" id="A0A061AAP7"/>
<dbReference type="Gene3D" id="3.40.50.12780">
    <property type="entry name" value="N-terminal domain of ligase-like"/>
    <property type="match status" value="1"/>
</dbReference>
<accession>A0A061AAP7</accession>
<reference evidence="2" key="1">
    <citation type="submission" date="2014-05" db="EMBL/GenBank/DDBJ databases">
        <authorList>
            <person name="Kube M."/>
        </authorList>
    </citation>
    <scope>NUCLEOTIDE SEQUENCE [LARGE SCALE GENOMIC DNA]</scope>
</reference>
<dbReference type="STRING" id="35623.Aocu_03960"/>
<dbReference type="EMBL" id="LK028559">
    <property type="protein sequence ID" value="CDR30469.1"/>
    <property type="molecule type" value="Genomic_DNA"/>
</dbReference>
<name>A0A061AAP7_9MOLU</name>
<dbReference type="Proteomes" id="UP000032434">
    <property type="component" value="Chromosome 1"/>
</dbReference>
<dbReference type="InterPro" id="IPR053158">
    <property type="entry name" value="CapK_Type1_Caps_Biosynth"/>
</dbReference>
<dbReference type="PANTHER" id="PTHR36932:SF1">
    <property type="entry name" value="CAPSULAR POLYSACCHARIDE BIOSYNTHESIS PROTEIN"/>
    <property type="match status" value="1"/>
</dbReference>
<dbReference type="KEGG" id="aoc:Aocu_03960"/>
<dbReference type="HOGENOM" id="CLU_051010_0_0_14"/>